<organism evidence="2 3">
    <name type="scientific">Eumeta variegata</name>
    <name type="common">Bagworm moth</name>
    <name type="synonym">Eumeta japonica</name>
    <dbReference type="NCBI Taxonomy" id="151549"/>
    <lineage>
        <taxon>Eukaryota</taxon>
        <taxon>Metazoa</taxon>
        <taxon>Ecdysozoa</taxon>
        <taxon>Arthropoda</taxon>
        <taxon>Hexapoda</taxon>
        <taxon>Insecta</taxon>
        <taxon>Pterygota</taxon>
        <taxon>Neoptera</taxon>
        <taxon>Endopterygota</taxon>
        <taxon>Lepidoptera</taxon>
        <taxon>Glossata</taxon>
        <taxon>Ditrysia</taxon>
        <taxon>Tineoidea</taxon>
        <taxon>Psychidae</taxon>
        <taxon>Oiketicinae</taxon>
        <taxon>Eumeta</taxon>
    </lineage>
</organism>
<protein>
    <submittedName>
        <fullName evidence="2">Uncharacterized protein</fullName>
    </submittedName>
</protein>
<name>A0A4C1VMA2_EUMVA</name>
<proteinExistence type="predicted"/>
<evidence type="ECO:0000313" key="3">
    <source>
        <dbReference type="Proteomes" id="UP000299102"/>
    </source>
</evidence>
<reference evidence="2 3" key="1">
    <citation type="journal article" date="2019" name="Commun. Biol.">
        <title>The bagworm genome reveals a unique fibroin gene that provides high tensile strength.</title>
        <authorList>
            <person name="Kono N."/>
            <person name="Nakamura H."/>
            <person name="Ohtoshi R."/>
            <person name="Tomita M."/>
            <person name="Numata K."/>
            <person name="Arakawa K."/>
        </authorList>
    </citation>
    <scope>NUCLEOTIDE SEQUENCE [LARGE SCALE GENOMIC DNA]</scope>
</reference>
<evidence type="ECO:0000256" key="1">
    <source>
        <dbReference type="SAM" id="MobiDB-lite"/>
    </source>
</evidence>
<gene>
    <name evidence="2" type="ORF">EVAR_88304_1</name>
</gene>
<sequence>MLKPQFYQLIKLHKDELMKFQIDKLLTEKGYDILLLSPYHPDLKSIELACAAIKGYCLWKMKPAYQLTNTSAVADLYATRFLGNSGAPSARTAVGSGRRRTPETSLLLSVR</sequence>
<keyword evidence="3" id="KW-1185">Reference proteome</keyword>
<comment type="caution">
    <text evidence="2">The sequence shown here is derived from an EMBL/GenBank/DDBJ whole genome shotgun (WGS) entry which is preliminary data.</text>
</comment>
<evidence type="ECO:0000313" key="2">
    <source>
        <dbReference type="EMBL" id="GBP39803.1"/>
    </source>
</evidence>
<dbReference type="AlphaFoldDB" id="A0A4C1VMA2"/>
<accession>A0A4C1VMA2</accession>
<feature type="region of interest" description="Disordered" evidence="1">
    <location>
        <begin position="85"/>
        <end position="104"/>
    </location>
</feature>
<dbReference type="EMBL" id="BGZK01000371">
    <property type="protein sequence ID" value="GBP39803.1"/>
    <property type="molecule type" value="Genomic_DNA"/>
</dbReference>
<dbReference type="Proteomes" id="UP000299102">
    <property type="component" value="Unassembled WGS sequence"/>
</dbReference>